<evidence type="ECO:0000256" key="3">
    <source>
        <dbReference type="ARBA" id="ARBA00022692"/>
    </source>
</evidence>
<keyword evidence="2 8" id="KW-0808">Transferase</keyword>
<dbReference type="GO" id="GO:0016051">
    <property type="term" value="P:carbohydrate biosynthetic process"/>
    <property type="evidence" value="ECO:0007669"/>
    <property type="project" value="InterPro"/>
</dbReference>
<dbReference type="GO" id="GO:0016020">
    <property type="term" value="C:membrane"/>
    <property type="evidence" value="ECO:0007669"/>
    <property type="project" value="InterPro"/>
</dbReference>
<keyword evidence="5" id="KW-0333">Golgi apparatus</keyword>
<dbReference type="Proteomes" id="UP000243528">
    <property type="component" value="Unassembled WGS sequence"/>
</dbReference>
<gene>
    <name evidence="8" type="ORF">CLV30_11657</name>
</gene>
<dbReference type="GO" id="GO:0008146">
    <property type="term" value="F:sulfotransferase activity"/>
    <property type="evidence" value="ECO:0007669"/>
    <property type="project" value="InterPro"/>
</dbReference>
<sequence length="251" mass="28689">MSVESRARFSLDKVLERKTAADWERSTYISLKNRYVFLRVGKAASSTVTQHLERVESEGSPFTVGNPNRRDTSPHLLPFQLPADQVADIMESPDWKRVTFVRNPFTRTLSCYLHRVVATPRSPTARAFRRVSGDKGTPTFARFVEVICQQPSVEMERHWRCQADEVLDGLIELDFVGRQEHLDRDVPELSNVLFGRQVFEDSVDVDKSPKPTGASTKLGEHYTDKLAAMLVERYERDFELFGYSTDLSQAT</sequence>
<protein>
    <submittedName>
        <fullName evidence="8">Sulfotransferase family protein</fullName>
    </submittedName>
</protein>
<evidence type="ECO:0000256" key="6">
    <source>
        <dbReference type="ARBA" id="ARBA00023136"/>
    </source>
</evidence>
<dbReference type="RefSeq" id="WP_165358643.1">
    <property type="nucleotide sequence ID" value="NZ_PYGE01000016.1"/>
</dbReference>
<reference evidence="8 9" key="1">
    <citation type="submission" date="2018-03" db="EMBL/GenBank/DDBJ databases">
        <title>Genomic Encyclopedia of Archaeal and Bacterial Type Strains, Phase II (KMG-II): from individual species to whole genera.</title>
        <authorList>
            <person name="Goeker M."/>
        </authorList>
    </citation>
    <scope>NUCLEOTIDE SEQUENCE [LARGE SCALE GENOMIC DNA]</scope>
    <source>
        <strain evidence="8 9">DSM 45211</strain>
    </source>
</reference>
<dbReference type="InterPro" id="IPR027417">
    <property type="entry name" value="P-loop_NTPase"/>
</dbReference>
<comment type="subcellular location">
    <subcellularLocation>
        <location evidence="1">Golgi apparatus membrane</location>
        <topology evidence="1">Single-pass type II membrane protein</topology>
    </subcellularLocation>
</comment>
<evidence type="ECO:0000256" key="7">
    <source>
        <dbReference type="ARBA" id="ARBA00023180"/>
    </source>
</evidence>
<dbReference type="EMBL" id="PYGE01000016">
    <property type="protein sequence ID" value="PSL00397.1"/>
    <property type="molecule type" value="Genomic_DNA"/>
</dbReference>
<dbReference type="PANTHER" id="PTHR12137:SF54">
    <property type="entry name" value="CARBOHYDRATE SULFOTRANSFERASE"/>
    <property type="match status" value="1"/>
</dbReference>
<dbReference type="InterPro" id="IPR018011">
    <property type="entry name" value="Carb_sulfotrans_8-10"/>
</dbReference>
<dbReference type="Gene3D" id="3.40.50.300">
    <property type="entry name" value="P-loop containing nucleotide triphosphate hydrolases"/>
    <property type="match status" value="1"/>
</dbReference>
<name>A0A2P8DT55_9ACTN</name>
<evidence type="ECO:0000256" key="2">
    <source>
        <dbReference type="ARBA" id="ARBA00022679"/>
    </source>
</evidence>
<dbReference type="Pfam" id="PF03567">
    <property type="entry name" value="Sulfotransfer_2"/>
    <property type="match status" value="1"/>
</dbReference>
<evidence type="ECO:0000313" key="8">
    <source>
        <dbReference type="EMBL" id="PSL00397.1"/>
    </source>
</evidence>
<accession>A0A2P8DT55</accession>
<organism evidence="8 9">
    <name type="scientific">Haloactinopolyspora alba</name>
    <dbReference type="NCBI Taxonomy" id="648780"/>
    <lineage>
        <taxon>Bacteria</taxon>
        <taxon>Bacillati</taxon>
        <taxon>Actinomycetota</taxon>
        <taxon>Actinomycetes</taxon>
        <taxon>Jiangellales</taxon>
        <taxon>Jiangellaceae</taxon>
        <taxon>Haloactinopolyspora</taxon>
    </lineage>
</organism>
<keyword evidence="3" id="KW-0812">Transmembrane</keyword>
<dbReference type="SUPFAM" id="SSF52540">
    <property type="entry name" value="P-loop containing nucleoside triphosphate hydrolases"/>
    <property type="match status" value="1"/>
</dbReference>
<evidence type="ECO:0000313" key="9">
    <source>
        <dbReference type="Proteomes" id="UP000243528"/>
    </source>
</evidence>
<keyword evidence="6" id="KW-0472">Membrane</keyword>
<proteinExistence type="predicted"/>
<dbReference type="InterPro" id="IPR005331">
    <property type="entry name" value="Sulfotransferase"/>
</dbReference>
<keyword evidence="4" id="KW-1133">Transmembrane helix</keyword>
<dbReference type="AlphaFoldDB" id="A0A2P8DT55"/>
<comment type="caution">
    <text evidence="8">The sequence shown here is derived from an EMBL/GenBank/DDBJ whole genome shotgun (WGS) entry which is preliminary data.</text>
</comment>
<evidence type="ECO:0000256" key="4">
    <source>
        <dbReference type="ARBA" id="ARBA00022989"/>
    </source>
</evidence>
<keyword evidence="9" id="KW-1185">Reference proteome</keyword>
<evidence type="ECO:0000256" key="5">
    <source>
        <dbReference type="ARBA" id="ARBA00023034"/>
    </source>
</evidence>
<evidence type="ECO:0000256" key="1">
    <source>
        <dbReference type="ARBA" id="ARBA00004323"/>
    </source>
</evidence>
<dbReference type="PANTHER" id="PTHR12137">
    <property type="entry name" value="CARBOHYDRATE SULFOTRANSFERASE"/>
    <property type="match status" value="1"/>
</dbReference>
<keyword evidence="7" id="KW-0325">Glycoprotein</keyword>